<keyword evidence="7" id="KW-1185">Reference proteome</keyword>
<dbReference type="EMBL" id="MLQL01000017">
    <property type="protein sequence ID" value="OQE20216.1"/>
    <property type="molecule type" value="Genomic_DNA"/>
</dbReference>
<keyword evidence="4 5" id="KW-0472">Membrane</keyword>
<dbReference type="GO" id="GO:0015095">
    <property type="term" value="F:magnesium ion transmembrane transporter activity"/>
    <property type="evidence" value="ECO:0007669"/>
    <property type="project" value="TreeGrafter"/>
</dbReference>
<dbReference type="GO" id="GO:0050897">
    <property type="term" value="F:cobalt ion binding"/>
    <property type="evidence" value="ECO:0007669"/>
    <property type="project" value="TreeGrafter"/>
</dbReference>
<dbReference type="Pfam" id="PF01544">
    <property type="entry name" value="CorA"/>
    <property type="match status" value="1"/>
</dbReference>
<dbReference type="PANTHER" id="PTHR46494">
    <property type="entry name" value="CORA FAMILY METAL ION TRANSPORTER (EUROFUNG)"/>
    <property type="match status" value="1"/>
</dbReference>
<evidence type="ECO:0000313" key="6">
    <source>
        <dbReference type="EMBL" id="OQE20216.1"/>
    </source>
</evidence>
<dbReference type="Proteomes" id="UP000191342">
    <property type="component" value="Unassembled WGS sequence"/>
</dbReference>
<dbReference type="STRING" id="254877.A0A1V6T204"/>
<dbReference type="AlphaFoldDB" id="A0A1V6T204"/>
<dbReference type="GO" id="GO:0015087">
    <property type="term" value="F:cobalt ion transmembrane transporter activity"/>
    <property type="evidence" value="ECO:0007669"/>
    <property type="project" value="TreeGrafter"/>
</dbReference>
<comment type="caution">
    <text evidence="6">The sequence shown here is derived from an EMBL/GenBank/DDBJ whole genome shotgun (WGS) entry which is preliminary data.</text>
</comment>
<evidence type="ECO:0000313" key="7">
    <source>
        <dbReference type="Proteomes" id="UP000191342"/>
    </source>
</evidence>
<dbReference type="PANTHER" id="PTHR46494:SF1">
    <property type="entry name" value="CORA FAMILY METAL ION TRANSPORTER (EUROFUNG)"/>
    <property type="match status" value="1"/>
</dbReference>
<dbReference type="GO" id="GO:0000287">
    <property type="term" value="F:magnesium ion binding"/>
    <property type="evidence" value="ECO:0007669"/>
    <property type="project" value="TreeGrafter"/>
</dbReference>
<accession>A0A1V6T204</accession>
<dbReference type="GO" id="GO:0005886">
    <property type="term" value="C:plasma membrane"/>
    <property type="evidence" value="ECO:0007669"/>
    <property type="project" value="UniProtKB-SubCell"/>
</dbReference>
<evidence type="ECO:0000256" key="1">
    <source>
        <dbReference type="ARBA" id="ARBA00004651"/>
    </source>
</evidence>
<dbReference type="InterPro" id="IPR045863">
    <property type="entry name" value="CorA_TM1_TM2"/>
</dbReference>
<dbReference type="OrthoDB" id="5430750at2759"/>
<dbReference type="Gene3D" id="1.20.58.340">
    <property type="entry name" value="Magnesium transport protein CorA, transmembrane region"/>
    <property type="match status" value="1"/>
</dbReference>
<organism evidence="6 7">
    <name type="scientific">Penicillium flavigenum</name>
    <dbReference type="NCBI Taxonomy" id="254877"/>
    <lineage>
        <taxon>Eukaryota</taxon>
        <taxon>Fungi</taxon>
        <taxon>Dikarya</taxon>
        <taxon>Ascomycota</taxon>
        <taxon>Pezizomycotina</taxon>
        <taxon>Eurotiomycetes</taxon>
        <taxon>Eurotiomycetidae</taxon>
        <taxon>Eurotiales</taxon>
        <taxon>Aspergillaceae</taxon>
        <taxon>Penicillium</taxon>
    </lineage>
</organism>
<proteinExistence type="predicted"/>
<reference evidence="7" key="1">
    <citation type="journal article" date="2017" name="Nat. Microbiol.">
        <title>Global analysis of biosynthetic gene clusters reveals vast potential of secondary metabolite production in Penicillium species.</title>
        <authorList>
            <person name="Nielsen J.C."/>
            <person name="Grijseels S."/>
            <person name="Prigent S."/>
            <person name="Ji B."/>
            <person name="Dainat J."/>
            <person name="Nielsen K.F."/>
            <person name="Frisvad J.C."/>
            <person name="Workman M."/>
            <person name="Nielsen J."/>
        </authorList>
    </citation>
    <scope>NUCLEOTIDE SEQUENCE [LARGE SCALE GENOMIC DNA]</scope>
    <source>
        <strain evidence="7">IBT 14082</strain>
    </source>
</reference>
<keyword evidence="3 5" id="KW-1133">Transmembrane helix</keyword>
<evidence type="ECO:0000256" key="2">
    <source>
        <dbReference type="ARBA" id="ARBA00022692"/>
    </source>
</evidence>
<feature type="transmembrane region" description="Helical" evidence="5">
    <location>
        <begin position="254"/>
        <end position="271"/>
    </location>
</feature>
<name>A0A1V6T204_9EURO</name>
<comment type="subcellular location">
    <subcellularLocation>
        <location evidence="1">Cell membrane</location>
        <topology evidence="1">Multi-pass membrane protein</topology>
    </subcellularLocation>
</comment>
<gene>
    <name evidence="6" type="ORF">PENFLA_c017G00431</name>
</gene>
<dbReference type="InterPro" id="IPR002523">
    <property type="entry name" value="MgTranspt_CorA/ZnTranspt_ZntB"/>
</dbReference>
<evidence type="ECO:0000256" key="4">
    <source>
        <dbReference type="ARBA" id="ARBA00023136"/>
    </source>
</evidence>
<sequence>MAFQIQHGVSENGKFDEETYRIPSSLVNAFQHLLMMTVAGAYMAKSSYEIREAYIDRDPLPTFLKPSMSGKITLFGMDAEVSMENAIKDIVLMTYTDQLSDVVTYEAASPSLVIALIFGDSYCCKGSGNEPLSLVEIYRAYVLGLQFKAGQHPNRRLLQDICLVREELAIIERISQEQRNALVNYRSVLDPYSFRITTESRVSAFELEKKQLNEHISVIDADITVIGFLVEKLDSLATQTSKGVDVRQEDQAKAILVFTIVTVVFMPLSFFTSYLGMNTSDIRDMESSQSLFWTISIPLTMVIIAVILSVSFQAERIRELFDTLLGNYRASPMANPVPIVSREKDASKDGSIRPESSAVMDWWGKGWLARRRAGWKSRSDETFDV</sequence>
<protein>
    <submittedName>
        <fullName evidence="6">Uncharacterized protein</fullName>
    </submittedName>
</protein>
<dbReference type="SUPFAM" id="SSF144083">
    <property type="entry name" value="Magnesium transport protein CorA, transmembrane region"/>
    <property type="match status" value="1"/>
</dbReference>
<keyword evidence="2 5" id="KW-0812">Transmembrane</keyword>
<evidence type="ECO:0000256" key="3">
    <source>
        <dbReference type="ARBA" id="ARBA00022989"/>
    </source>
</evidence>
<evidence type="ECO:0000256" key="5">
    <source>
        <dbReference type="SAM" id="Phobius"/>
    </source>
</evidence>
<feature type="transmembrane region" description="Helical" evidence="5">
    <location>
        <begin position="291"/>
        <end position="312"/>
    </location>
</feature>